<organism evidence="3 4">
    <name type="scientific">Roseomonas genomospecies 6</name>
    <dbReference type="NCBI Taxonomy" id="214106"/>
    <lineage>
        <taxon>Bacteria</taxon>
        <taxon>Pseudomonadati</taxon>
        <taxon>Pseudomonadota</taxon>
        <taxon>Alphaproteobacteria</taxon>
        <taxon>Acetobacterales</taxon>
        <taxon>Roseomonadaceae</taxon>
        <taxon>Roseomonas</taxon>
    </lineage>
</organism>
<accession>A0A9W7NFR5</accession>
<gene>
    <name evidence="3" type="ORF">DS843_30395</name>
</gene>
<feature type="region of interest" description="Disordered" evidence="1">
    <location>
        <begin position="41"/>
        <end position="67"/>
    </location>
</feature>
<proteinExistence type="predicted"/>
<protein>
    <submittedName>
        <fullName evidence="3">Uncharacterized protein</fullName>
    </submittedName>
</protein>
<feature type="transmembrane region" description="Helical" evidence="2">
    <location>
        <begin position="12"/>
        <end position="32"/>
    </location>
</feature>
<reference evidence="3 4" key="1">
    <citation type="submission" date="2018-07" db="EMBL/GenBank/DDBJ databases">
        <title>Genome sequence of Azospirillum sp. ATCC 49961.</title>
        <authorList>
            <person name="Sant'Anna F.H."/>
            <person name="Baldani J.I."/>
            <person name="Zilli J.E."/>
            <person name="Reis V.M."/>
            <person name="Hartmann A."/>
            <person name="Cruz L."/>
            <person name="de Souza E.M."/>
            <person name="de Oliveira Pedrosa F."/>
            <person name="Passaglia L.M.P."/>
        </authorList>
    </citation>
    <scope>NUCLEOTIDE SEQUENCE [LARGE SCALE GENOMIC DNA]</scope>
    <source>
        <strain evidence="3 4">ATCC 49961</strain>
    </source>
</reference>
<evidence type="ECO:0000313" key="3">
    <source>
        <dbReference type="EMBL" id="KAA0675710.1"/>
    </source>
</evidence>
<evidence type="ECO:0000256" key="2">
    <source>
        <dbReference type="SAM" id="Phobius"/>
    </source>
</evidence>
<keyword evidence="4" id="KW-1185">Reference proteome</keyword>
<name>A0A9W7NFR5_9PROT</name>
<keyword evidence="2" id="KW-0812">Transmembrane</keyword>
<feature type="compositionally biased region" description="Pro residues" evidence="1">
    <location>
        <begin position="51"/>
        <end position="65"/>
    </location>
</feature>
<sequence>MPPVDTKAGRSWLLPVILLALVVVAVAAFLLYPRGEEQTAAAPQSVSSHTPAPPAAPASPPPPPTLAELHERGLAAAADGNADEAWRQFRRPEAESYGPTLLHLAQALDSVEFAQGLYREPNDIAALQLYARACAAGETSAPAALGRLETEITRRAQEGDVLASEALRLEVPKAKNACR</sequence>
<dbReference type="Proteomes" id="UP000480854">
    <property type="component" value="Unassembled WGS sequence"/>
</dbReference>
<dbReference type="RefSeq" id="WP_149472562.1">
    <property type="nucleotide sequence ID" value="NZ_QOKW01000058.1"/>
</dbReference>
<feature type="compositionally biased region" description="Polar residues" evidence="1">
    <location>
        <begin position="41"/>
        <end position="50"/>
    </location>
</feature>
<dbReference type="AlphaFoldDB" id="A0A9W7NFR5"/>
<evidence type="ECO:0000313" key="4">
    <source>
        <dbReference type="Proteomes" id="UP000480854"/>
    </source>
</evidence>
<dbReference type="EMBL" id="QOKW01000058">
    <property type="protein sequence ID" value="KAA0675710.1"/>
    <property type="molecule type" value="Genomic_DNA"/>
</dbReference>
<evidence type="ECO:0000256" key="1">
    <source>
        <dbReference type="SAM" id="MobiDB-lite"/>
    </source>
</evidence>
<keyword evidence="2" id="KW-1133">Transmembrane helix</keyword>
<keyword evidence="2" id="KW-0472">Membrane</keyword>
<comment type="caution">
    <text evidence="3">The sequence shown here is derived from an EMBL/GenBank/DDBJ whole genome shotgun (WGS) entry which is preliminary data.</text>
</comment>